<comment type="caution">
    <text evidence="3">The sequence shown here is derived from an EMBL/GenBank/DDBJ whole genome shotgun (WGS) entry which is preliminary data.</text>
</comment>
<evidence type="ECO:0000259" key="2">
    <source>
        <dbReference type="SMART" id="SM00899"/>
    </source>
</evidence>
<organism evidence="3 4">
    <name type="scientific">Arsenicicoccus piscis</name>
    <dbReference type="NCBI Taxonomy" id="673954"/>
    <lineage>
        <taxon>Bacteria</taxon>
        <taxon>Bacillati</taxon>
        <taxon>Actinomycetota</taxon>
        <taxon>Actinomycetes</taxon>
        <taxon>Micrococcales</taxon>
        <taxon>Intrasporangiaceae</taxon>
        <taxon>Arsenicicoccus</taxon>
    </lineage>
</organism>
<accession>A0ABQ6HSM8</accession>
<evidence type="ECO:0000313" key="4">
    <source>
        <dbReference type="Proteomes" id="UP001157109"/>
    </source>
</evidence>
<sequence length="97" mass="9978">MPSLEDRVPLGSAPLRAPARVVEVVAAAAPRRRLAELGLRPGAVVQARSRTSGGGRVVAVDGSRIALDRATVSGLIVELADAELADVELTDVEGSAR</sequence>
<feature type="domain" description="Ferrous iron transporter FeoA-like" evidence="2">
    <location>
        <begin position="8"/>
        <end position="79"/>
    </location>
</feature>
<keyword evidence="1" id="KW-0408">Iron</keyword>
<dbReference type="InterPro" id="IPR007167">
    <property type="entry name" value="Fe-transptr_FeoA-like"/>
</dbReference>
<evidence type="ECO:0000313" key="3">
    <source>
        <dbReference type="EMBL" id="GMA20539.1"/>
    </source>
</evidence>
<dbReference type="SUPFAM" id="SSF50037">
    <property type="entry name" value="C-terminal domain of transcriptional repressors"/>
    <property type="match status" value="1"/>
</dbReference>
<dbReference type="EMBL" id="BSUJ01000001">
    <property type="protein sequence ID" value="GMA20539.1"/>
    <property type="molecule type" value="Genomic_DNA"/>
</dbReference>
<reference evidence="4" key="1">
    <citation type="journal article" date="2019" name="Int. J. Syst. Evol. Microbiol.">
        <title>The Global Catalogue of Microorganisms (GCM) 10K type strain sequencing project: providing services to taxonomists for standard genome sequencing and annotation.</title>
        <authorList>
            <consortium name="The Broad Institute Genomics Platform"/>
            <consortium name="The Broad Institute Genome Sequencing Center for Infectious Disease"/>
            <person name="Wu L."/>
            <person name="Ma J."/>
        </authorList>
    </citation>
    <scope>NUCLEOTIDE SEQUENCE [LARGE SCALE GENOMIC DNA]</scope>
    <source>
        <strain evidence="4">NBRC 105830</strain>
    </source>
</reference>
<keyword evidence="4" id="KW-1185">Reference proteome</keyword>
<evidence type="ECO:0000256" key="1">
    <source>
        <dbReference type="ARBA" id="ARBA00023004"/>
    </source>
</evidence>
<proteinExistence type="predicted"/>
<dbReference type="Pfam" id="PF04023">
    <property type="entry name" value="FeoA"/>
    <property type="match status" value="1"/>
</dbReference>
<dbReference type="InterPro" id="IPR038157">
    <property type="entry name" value="FeoA_core_dom"/>
</dbReference>
<dbReference type="InterPro" id="IPR008988">
    <property type="entry name" value="Transcriptional_repressor_C"/>
</dbReference>
<dbReference type="Proteomes" id="UP001157109">
    <property type="component" value="Unassembled WGS sequence"/>
</dbReference>
<name>A0ABQ6HSM8_9MICO</name>
<dbReference type="RefSeq" id="WP_241444145.1">
    <property type="nucleotide sequence ID" value="NZ_BSUJ01000001.1"/>
</dbReference>
<gene>
    <name evidence="3" type="ORF">GCM10025862_25600</name>
</gene>
<dbReference type="SMART" id="SM00899">
    <property type="entry name" value="FeoA"/>
    <property type="match status" value="1"/>
</dbReference>
<dbReference type="Gene3D" id="2.30.30.90">
    <property type="match status" value="1"/>
</dbReference>
<protein>
    <recommendedName>
        <fullName evidence="2">Ferrous iron transporter FeoA-like domain-containing protein</fullName>
    </recommendedName>
</protein>